<reference evidence="1" key="1">
    <citation type="journal article" date="2015" name="Nature">
        <title>Complex archaea that bridge the gap between prokaryotes and eukaryotes.</title>
        <authorList>
            <person name="Spang A."/>
            <person name="Saw J.H."/>
            <person name="Jorgensen S.L."/>
            <person name="Zaremba-Niedzwiedzka K."/>
            <person name="Martijn J."/>
            <person name="Lind A.E."/>
            <person name="van Eijk R."/>
            <person name="Schleper C."/>
            <person name="Guy L."/>
            <person name="Ettema T.J."/>
        </authorList>
    </citation>
    <scope>NUCLEOTIDE SEQUENCE</scope>
</reference>
<gene>
    <name evidence="1" type="ORF">LCGC14_2942420</name>
</gene>
<organism evidence="1">
    <name type="scientific">marine sediment metagenome</name>
    <dbReference type="NCBI Taxonomy" id="412755"/>
    <lineage>
        <taxon>unclassified sequences</taxon>
        <taxon>metagenomes</taxon>
        <taxon>ecological metagenomes</taxon>
    </lineage>
</organism>
<dbReference type="AlphaFoldDB" id="A0A0F8ZQB0"/>
<accession>A0A0F8ZQB0</accession>
<protein>
    <submittedName>
        <fullName evidence="1">Uncharacterized protein</fullName>
    </submittedName>
</protein>
<proteinExistence type="predicted"/>
<name>A0A0F8ZQB0_9ZZZZ</name>
<evidence type="ECO:0000313" key="1">
    <source>
        <dbReference type="EMBL" id="KKK68599.1"/>
    </source>
</evidence>
<comment type="caution">
    <text evidence="1">The sequence shown here is derived from an EMBL/GenBank/DDBJ whole genome shotgun (WGS) entry which is preliminary data.</text>
</comment>
<sequence>MKCKEFYQFFLKHEEQPDNVLADMVAAKFDCINYIQALDLVITTRNARKVNFVEEIKKCKLSKTK</sequence>
<dbReference type="EMBL" id="LAZR01059056">
    <property type="protein sequence ID" value="KKK68599.1"/>
    <property type="molecule type" value="Genomic_DNA"/>
</dbReference>